<name>A0A6G1CY16_9ORYZ</name>
<dbReference type="EMBL" id="SPHZ02000008">
    <property type="protein sequence ID" value="KAF0904814.1"/>
    <property type="molecule type" value="Genomic_DNA"/>
</dbReference>
<evidence type="ECO:0000313" key="2">
    <source>
        <dbReference type="Proteomes" id="UP000479710"/>
    </source>
</evidence>
<dbReference type="Proteomes" id="UP000479710">
    <property type="component" value="Unassembled WGS sequence"/>
</dbReference>
<organism evidence="1 2">
    <name type="scientific">Oryza meyeriana var. granulata</name>
    <dbReference type="NCBI Taxonomy" id="110450"/>
    <lineage>
        <taxon>Eukaryota</taxon>
        <taxon>Viridiplantae</taxon>
        <taxon>Streptophyta</taxon>
        <taxon>Embryophyta</taxon>
        <taxon>Tracheophyta</taxon>
        <taxon>Spermatophyta</taxon>
        <taxon>Magnoliopsida</taxon>
        <taxon>Liliopsida</taxon>
        <taxon>Poales</taxon>
        <taxon>Poaceae</taxon>
        <taxon>BOP clade</taxon>
        <taxon>Oryzoideae</taxon>
        <taxon>Oryzeae</taxon>
        <taxon>Oryzinae</taxon>
        <taxon>Oryza</taxon>
        <taxon>Oryza meyeriana</taxon>
    </lineage>
</organism>
<gene>
    <name evidence="1" type="ORF">E2562_037487</name>
</gene>
<keyword evidence="2" id="KW-1185">Reference proteome</keyword>
<sequence>MKRRRRWSSSNAAADLELRPVEREEHRAVDDDEDRRRIVGVSTKGLLFLLRALVLLERRG</sequence>
<evidence type="ECO:0000313" key="1">
    <source>
        <dbReference type="EMBL" id="KAF0904814.1"/>
    </source>
</evidence>
<reference evidence="1 2" key="1">
    <citation type="submission" date="2019-11" db="EMBL/GenBank/DDBJ databases">
        <title>Whole genome sequence of Oryza granulata.</title>
        <authorList>
            <person name="Li W."/>
        </authorList>
    </citation>
    <scope>NUCLEOTIDE SEQUENCE [LARGE SCALE GENOMIC DNA]</scope>
    <source>
        <strain evidence="2">cv. Menghai</strain>
        <tissue evidence="1">Leaf</tissue>
    </source>
</reference>
<proteinExistence type="predicted"/>
<protein>
    <submittedName>
        <fullName evidence="1">Uncharacterized protein</fullName>
    </submittedName>
</protein>
<accession>A0A6G1CY16</accession>
<comment type="caution">
    <text evidence="1">The sequence shown here is derived from an EMBL/GenBank/DDBJ whole genome shotgun (WGS) entry which is preliminary data.</text>
</comment>
<dbReference type="AlphaFoldDB" id="A0A6G1CY16"/>